<comment type="caution">
    <text evidence="2">The sequence shown here is derived from an EMBL/GenBank/DDBJ whole genome shotgun (WGS) entry which is preliminary data.</text>
</comment>
<evidence type="ECO:0000313" key="3">
    <source>
        <dbReference type="Proteomes" id="UP000828251"/>
    </source>
</evidence>
<dbReference type="EMBL" id="JAIQCV010000010">
    <property type="protein sequence ID" value="KAH1055037.1"/>
    <property type="molecule type" value="Genomic_DNA"/>
</dbReference>
<dbReference type="Proteomes" id="UP000828251">
    <property type="component" value="Unassembled WGS sequence"/>
</dbReference>
<reference evidence="2 3" key="1">
    <citation type="journal article" date="2021" name="Plant Biotechnol. J.">
        <title>Multi-omics assisted identification of the key and species-specific regulatory components of drought-tolerant mechanisms in Gossypium stocksii.</title>
        <authorList>
            <person name="Yu D."/>
            <person name="Ke L."/>
            <person name="Zhang D."/>
            <person name="Wu Y."/>
            <person name="Sun Y."/>
            <person name="Mei J."/>
            <person name="Sun J."/>
            <person name="Sun Y."/>
        </authorList>
    </citation>
    <scope>NUCLEOTIDE SEQUENCE [LARGE SCALE GENOMIC DNA]</scope>
    <source>
        <strain evidence="3">cv. E1</strain>
        <tissue evidence="2">Leaf</tissue>
    </source>
</reference>
<keyword evidence="3" id="KW-1185">Reference proteome</keyword>
<evidence type="ECO:0000256" key="1">
    <source>
        <dbReference type="SAM" id="MobiDB-lite"/>
    </source>
</evidence>
<feature type="region of interest" description="Disordered" evidence="1">
    <location>
        <begin position="1"/>
        <end position="33"/>
    </location>
</feature>
<evidence type="ECO:0000313" key="2">
    <source>
        <dbReference type="EMBL" id="KAH1055037.1"/>
    </source>
</evidence>
<proteinExistence type="predicted"/>
<dbReference type="PANTHER" id="PTHR48478:SF1">
    <property type="entry name" value="LECTIN-LIKE"/>
    <property type="match status" value="1"/>
</dbReference>
<dbReference type="PANTHER" id="PTHR48478">
    <property type="entry name" value="LECTIN-LIKE"/>
    <property type="match status" value="1"/>
</dbReference>
<name>A0A9D3UPH4_9ROSI</name>
<feature type="compositionally biased region" description="Basic and acidic residues" evidence="1">
    <location>
        <begin position="1"/>
        <end position="15"/>
    </location>
</feature>
<protein>
    <submittedName>
        <fullName evidence="2">Uncharacterized protein</fullName>
    </submittedName>
</protein>
<dbReference type="InterPro" id="IPR052147">
    <property type="entry name" value="PP2-like/Lectin"/>
</dbReference>
<dbReference type="GO" id="GO:0030246">
    <property type="term" value="F:carbohydrate binding"/>
    <property type="evidence" value="ECO:0007669"/>
    <property type="project" value="InterPro"/>
</dbReference>
<organism evidence="2 3">
    <name type="scientific">Gossypium stocksii</name>
    <dbReference type="NCBI Taxonomy" id="47602"/>
    <lineage>
        <taxon>Eukaryota</taxon>
        <taxon>Viridiplantae</taxon>
        <taxon>Streptophyta</taxon>
        <taxon>Embryophyta</taxon>
        <taxon>Tracheophyta</taxon>
        <taxon>Spermatophyta</taxon>
        <taxon>Magnoliopsida</taxon>
        <taxon>eudicotyledons</taxon>
        <taxon>Gunneridae</taxon>
        <taxon>Pentapetalae</taxon>
        <taxon>rosids</taxon>
        <taxon>malvids</taxon>
        <taxon>Malvales</taxon>
        <taxon>Malvaceae</taxon>
        <taxon>Malvoideae</taxon>
        <taxon>Gossypium</taxon>
    </lineage>
</organism>
<dbReference type="InterPro" id="IPR025886">
    <property type="entry name" value="PP2-like"/>
</dbReference>
<accession>A0A9D3UPH4</accession>
<dbReference type="Pfam" id="PF14299">
    <property type="entry name" value="PP2"/>
    <property type="match status" value="1"/>
</dbReference>
<dbReference type="OrthoDB" id="533833at2759"/>
<gene>
    <name evidence="2" type="ORF">J1N35_033102</name>
</gene>
<sequence length="205" mass="24165">MGVSQSHEDSIHPQDSKSNIENNRVKLKNSESNISVRPTKKKTSFVYSISSKKPEKTQGPYNYETILRDVDSPIDTSTMYKLISQLHYGVFLNQNRKKYWVDKNNKNCFMLFARDLSIAWAETSRHWHWFYQKEISTRSLLVRTVRKIPSIKAITFNIIRSCFHCHDKRSSFWMGNCNKFGIKTSQWTKNRTQRDIDEQAKGDMD</sequence>
<dbReference type="AlphaFoldDB" id="A0A9D3UPH4"/>